<dbReference type="Gene3D" id="3.30.70.100">
    <property type="match status" value="1"/>
</dbReference>
<dbReference type="Proteomes" id="UP000050437">
    <property type="component" value="Unassembled WGS sequence"/>
</dbReference>
<dbReference type="InterPro" id="IPR010753">
    <property type="entry name" value="DUF1330"/>
</dbReference>
<evidence type="ECO:0000313" key="2">
    <source>
        <dbReference type="EMBL" id="KPM68180.1"/>
    </source>
</evidence>
<dbReference type="EMBL" id="LKKS01000025">
    <property type="protein sequence ID" value="KPM68180.1"/>
    <property type="molecule type" value="Genomic_DNA"/>
</dbReference>
<accession>A0A0N8HGX4</accession>
<organism evidence="2 3">
    <name type="scientific">Pseudomonas putida</name>
    <name type="common">Arthrobacter siderocapsulatus</name>
    <dbReference type="NCBI Taxonomy" id="303"/>
    <lineage>
        <taxon>Bacteria</taxon>
        <taxon>Pseudomonadati</taxon>
        <taxon>Pseudomonadota</taxon>
        <taxon>Gammaproteobacteria</taxon>
        <taxon>Pseudomonadales</taxon>
        <taxon>Pseudomonadaceae</taxon>
        <taxon>Pseudomonas</taxon>
    </lineage>
</organism>
<sequence length="96" mass="10599">MKGYWIILGTAVTDTQAQQEYGRLWAPIAEHYGARLKALDSTALVESHTSTRALAVEFDSYAQAQACYADPAYSQAKAMALRAYRRELLIVEGDLG</sequence>
<gene>
    <name evidence="2" type="ORF">HB13667_03820</name>
</gene>
<dbReference type="Pfam" id="PF07045">
    <property type="entry name" value="DUF1330"/>
    <property type="match status" value="1"/>
</dbReference>
<dbReference type="RefSeq" id="WP_015270891.1">
    <property type="nucleotide sequence ID" value="NZ_LKKS01000025.1"/>
</dbReference>
<comment type="caution">
    <text evidence="2">The sequence shown here is derived from an EMBL/GenBank/DDBJ whole genome shotgun (WGS) entry which is preliminary data.</text>
</comment>
<proteinExistence type="predicted"/>
<name>A0A0N8HGX4_PSEPU</name>
<dbReference type="GeneID" id="92660046"/>
<dbReference type="InterPro" id="IPR019825">
    <property type="entry name" value="Lectin_legB_Mn/Ca_BS"/>
</dbReference>
<evidence type="ECO:0000313" key="3">
    <source>
        <dbReference type="Proteomes" id="UP000050437"/>
    </source>
</evidence>
<evidence type="ECO:0000259" key="1">
    <source>
        <dbReference type="Pfam" id="PF07045"/>
    </source>
</evidence>
<reference evidence="2 3" key="1">
    <citation type="submission" date="2015-10" db="EMBL/GenBank/DDBJ databases">
        <title>Pseudomonas putida clinical strains.</title>
        <authorList>
            <person name="Molina L."/>
            <person name="Udaondo Z."/>
        </authorList>
    </citation>
    <scope>NUCLEOTIDE SEQUENCE [LARGE SCALE GENOMIC DNA]</scope>
    <source>
        <strain evidence="2 3">HB13667</strain>
    </source>
</reference>
<feature type="domain" description="DUF1330" evidence="1">
    <location>
        <begin position="2"/>
        <end position="93"/>
    </location>
</feature>
<dbReference type="AlphaFoldDB" id="A0A0N8HGX4"/>
<dbReference type="InterPro" id="IPR011008">
    <property type="entry name" value="Dimeric_a/b-barrel"/>
</dbReference>
<dbReference type="PROSITE" id="PS00307">
    <property type="entry name" value="LECTIN_LEGUME_BETA"/>
    <property type="match status" value="1"/>
</dbReference>
<protein>
    <recommendedName>
        <fullName evidence="1">DUF1330 domain-containing protein</fullName>
    </recommendedName>
</protein>
<dbReference type="SUPFAM" id="SSF54909">
    <property type="entry name" value="Dimeric alpha+beta barrel"/>
    <property type="match status" value="1"/>
</dbReference>